<keyword evidence="1" id="KW-0812">Transmembrane</keyword>
<organism evidence="2">
    <name type="scientific">Brassica napus</name>
    <name type="common">Rape</name>
    <dbReference type="NCBI Taxonomy" id="3708"/>
    <lineage>
        <taxon>Eukaryota</taxon>
        <taxon>Viridiplantae</taxon>
        <taxon>Streptophyta</taxon>
        <taxon>Embryophyta</taxon>
        <taxon>Tracheophyta</taxon>
        <taxon>Spermatophyta</taxon>
        <taxon>Magnoliopsida</taxon>
        <taxon>eudicotyledons</taxon>
        <taxon>Gunneridae</taxon>
        <taxon>Pentapetalae</taxon>
        <taxon>rosids</taxon>
        <taxon>malvids</taxon>
        <taxon>Brassicales</taxon>
        <taxon>Brassicaceae</taxon>
        <taxon>Brassiceae</taxon>
        <taxon>Brassica</taxon>
    </lineage>
</organism>
<name>A0A816X7Q7_BRANA</name>
<dbReference type="Proteomes" id="UP001295469">
    <property type="component" value="Chromosome A02"/>
</dbReference>
<protein>
    <submittedName>
        <fullName evidence="2">(rape) hypothetical protein</fullName>
    </submittedName>
</protein>
<keyword evidence="1" id="KW-0472">Membrane</keyword>
<accession>A0A816X7Q7</accession>
<reference evidence="2" key="1">
    <citation type="submission" date="2021-01" db="EMBL/GenBank/DDBJ databases">
        <authorList>
            <consortium name="Genoscope - CEA"/>
            <person name="William W."/>
        </authorList>
    </citation>
    <scope>NUCLEOTIDE SEQUENCE</scope>
</reference>
<feature type="non-terminal residue" evidence="2">
    <location>
        <position position="1"/>
    </location>
</feature>
<gene>
    <name evidence="2" type="ORF">DARMORV10_A02P35220.1</name>
</gene>
<keyword evidence="1" id="KW-1133">Transmembrane helix</keyword>
<proteinExistence type="predicted"/>
<evidence type="ECO:0000256" key="1">
    <source>
        <dbReference type="SAM" id="Phobius"/>
    </source>
</evidence>
<dbReference type="EMBL" id="HG994356">
    <property type="protein sequence ID" value="CAF2143591.1"/>
    <property type="molecule type" value="Genomic_DNA"/>
</dbReference>
<sequence>DRKRQYVPCKKLLCFVSSEVTTCVICFTFVFEVVPNQIQLVFIRLLSSHILIQTICSR</sequence>
<evidence type="ECO:0000313" key="2">
    <source>
        <dbReference type="EMBL" id="CAF2143591.1"/>
    </source>
</evidence>
<feature type="transmembrane region" description="Helical" evidence="1">
    <location>
        <begin position="12"/>
        <end position="31"/>
    </location>
</feature>
<dbReference type="AlphaFoldDB" id="A0A816X7Q7"/>
<feature type="non-terminal residue" evidence="2">
    <location>
        <position position="58"/>
    </location>
</feature>